<dbReference type="InterPro" id="IPR031322">
    <property type="entry name" value="Shikimate/glucono_kinase"/>
</dbReference>
<accession>A0ABR7MM42</accession>
<dbReference type="Gene3D" id="3.40.50.300">
    <property type="entry name" value="P-loop containing nucleotide triphosphate hydrolases"/>
    <property type="match status" value="1"/>
</dbReference>
<proteinExistence type="inferred from homology"/>
<gene>
    <name evidence="10" type="ORF">H8B15_13710</name>
</gene>
<evidence type="ECO:0000256" key="7">
    <source>
        <dbReference type="ARBA" id="ARBA00022840"/>
    </source>
</evidence>
<dbReference type="InterPro" id="IPR006001">
    <property type="entry name" value="Therm_gnt_kin"/>
</dbReference>
<evidence type="ECO:0000313" key="11">
    <source>
        <dbReference type="Proteomes" id="UP000622017"/>
    </source>
</evidence>
<sequence length="173" mass="19133">MQFSSIYIVMGVSGSGKTTVGKLLAERLELPFHDADDFHPAANIEKMSNGIPLDDDDRAGWLADMAKAITKWETTGGAVLACSALKEAYRQTLQGGARQPLRWVFLDGSRELLSDRIEHRKGHYMAVDMLDSQLETLEKPAYGLRIELRSDETPEQVTEKIVQADVAAETKPA</sequence>
<protein>
    <recommendedName>
        <fullName evidence="3 9">Gluconokinase</fullName>
        <ecNumber evidence="3 9">2.7.1.12</ecNumber>
    </recommendedName>
</protein>
<keyword evidence="6 9" id="KW-0418">Kinase</keyword>
<dbReference type="SUPFAM" id="SSF52540">
    <property type="entry name" value="P-loop containing nucleoside triphosphate hydrolases"/>
    <property type="match status" value="1"/>
</dbReference>
<dbReference type="Proteomes" id="UP000622017">
    <property type="component" value="Unassembled WGS sequence"/>
</dbReference>
<comment type="caution">
    <text evidence="10">The sequence shown here is derived from an EMBL/GenBank/DDBJ whole genome shotgun (WGS) entry which is preliminary data.</text>
</comment>
<dbReference type="PANTHER" id="PTHR43442">
    <property type="entry name" value="GLUCONOKINASE-RELATED"/>
    <property type="match status" value="1"/>
</dbReference>
<keyword evidence="4 9" id="KW-0808">Transferase</keyword>
<comment type="catalytic activity">
    <reaction evidence="8 9">
        <text>D-gluconate + ATP = 6-phospho-D-gluconate + ADP + H(+)</text>
        <dbReference type="Rhea" id="RHEA:19433"/>
        <dbReference type="ChEBI" id="CHEBI:15378"/>
        <dbReference type="ChEBI" id="CHEBI:18391"/>
        <dbReference type="ChEBI" id="CHEBI:30616"/>
        <dbReference type="ChEBI" id="CHEBI:58759"/>
        <dbReference type="ChEBI" id="CHEBI:456216"/>
        <dbReference type="EC" id="2.7.1.12"/>
    </reaction>
</comment>
<evidence type="ECO:0000256" key="2">
    <source>
        <dbReference type="ARBA" id="ARBA00008420"/>
    </source>
</evidence>
<keyword evidence="7 9" id="KW-0067">ATP-binding</keyword>
<keyword evidence="11" id="KW-1185">Reference proteome</keyword>
<evidence type="ECO:0000256" key="6">
    <source>
        <dbReference type="ARBA" id="ARBA00022777"/>
    </source>
</evidence>
<evidence type="ECO:0000256" key="4">
    <source>
        <dbReference type="ARBA" id="ARBA00022679"/>
    </source>
</evidence>
<keyword evidence="5 9" id="KW-0547">Nucleotide-binding</keyword>
<dbReference type="Pfam" id="PF01202">
    <property type="entry name" value="SKI"/>
    <property type="match status" value="1"/>
</dbReference>
<dbReference type="EMBL" id="JACSCY010000011">
    <property type="protein sequence ID" value="MBC6611984.1"/>
    <property type="molecule type" value="Genomic_DNA"/>
</dbReference>
<evidence type="ECO:0000256" key="1">
    <source>
        <dbReference type="ARBA" id="ARBA00004761"/>
    </source>
</evidence>
<evidence type="ECO:0000256" key="9">
    <source>
        <dbReference type="RuleBase" id="RU363066"/>
    </source>
</evidence>
<organism evidence="10 11">
    <name type="scientific">Hymenobacter citatus</name>
    <dbReference type="NCBI Taxonomy" id="2763506"/>
    <lineage>
        <taxon>Bacteria</taxon>
        <taxon>Pseudomonadati</taxon>
        <taxon>Bacteroidota</taxon>
        <taxon>Cytophagia</taxon>
        <taxon>Cytophagales</taxon>
        <taxon>Hymenobacteraceae</taxon>
        <taxon>Hymenobacter</taxon>
    </lineage>
</organism>
<comment type="pathway">
    <text evidence="1">Carbohydrate acid metabolism.</text>
</comment>
<dbReference type="EC" id="2.7.1.12" evidence="3 9"/>
<evidence type="ECO:0000313" key="10">
    <source>
        <dbReference type="EMBL" id="MBC6611984.1"/>
    </source>
</evidence>
<evidence type="ECO:0000256" key="8">
    <source>
        <dbReference type="ARBA" id="ARBA00048090"/>
    </source>
</evidence>
<comment type="similarity">
    <text evidence="2 9">Belongs to the gluconokinase GntK/GntV family.</text>
</comment>
<dbReference type="InterPro" id="IPR027417">
    <property type="entry name" value="P-loop_NTPase"/>
</dbReference>
<evidence type="ECO:0000256" key="5">
    <source>
        <dbReference type="ARBA" id="ARBA00022741"/>
    </source>
</evidence>
<name>A0ABR7MM42_9BACT</name>
<dbReference type="NCBIfam" id="TIGR01313">
    <property type="entry name" value="therm_gnt_kin"/>
    <property type="match status" value="1"/>
</dbReference>
<reference evidence="10 11" key="1">
    <citation type="submission" date="2020-08" db="EMBL/GenBank/DDBJ databases">
        <title>Hymenobacter sp.</title>
        <authorList>
            <person name="Kim M.K."/>
        </authorList>
    </citation>
    <scope>NUCLEOTIDE SEQUENCE [LARGE SCALE GENOMIC DNA]</scope>
    <source>
        <strain evidence="10 11">BT507</strain>
    </source>
</reference>
<evidence type="ECO:0000256" key="3">
    <source>
        <dbReference type="ARBA" id="ARBA00012054"/>
    </source>
</evidence>
<dbReference type="CDD" id="cd02021">
    <property type="entry name" value="GntK"/>
    <property type="match status" value="1"/>
</dbReference>
<dbReference type="RefSeq" id="WP_187320261.1">
    <property type="nucleotide sequence ID" value="NZ_JACSCY010000011.1"/>
</dbReference>
<dbReference type="PANTHER" id="PTHR43442:SF3">
    <property type="entry name" value="GLUCONOKINASE-RELATED"/>
    <property type="match status" value="1"/>
</dbReference>